<sequence>MAADSEFFMPDEGLTHERTIMAWPGNNNPNYQEADSLERMKAELSAIAKAVSDFEPVTLLVSCEQVSDARRRLDGRGKYDIDIKAIGANDLEPWMRDVAPTFVFGQETNSTLYGADFNFNGWGERYPSASNAHLAGYFLSDTRIPRVETSIVIEGGSLEIDGEGTLLATESSVLNPNRNPGMTREAAEEELHRVLGVDKVIWVPGVKNEDVTDAHIDALARFTAPGKVVLSRPSPDDQVWTAVYHDTKRILSKAVDAKGRAFEITELPEADANDIDSSETEMVLGYVNYLLVNGGVIAPRFGSRKTDTKAKEILQSLFPEREIVQVYLNEIAINGGGIHCMTQQIPAAKP</sequence>
<dbReference type="PANTHER" id="PTHR31377:SF0">
    <property type="entry name" value="AGMATINE DEIMINASE-RELATED"/>
    <property type="match status" value="1"/>
</dbReference>
<gene>
    <name evidence="2" type="ORF">ABOM_001045</name>
</gene>
<dbReference type="PANTHER" id="PTHR31377">
    <property type="entry name" value="AGMATINE DEIMINASE-RELATED"/>
    <property type="match status" value="1"/>
</dbReference>
<accession>A0A1F8AFX4</accession>
<protein>
    <recommendedName>
        <fullName evidence="4">Agmatine deiminase</fullName>
    </recommendedName>
</protein>
<proteinExistence type="predicted"/>
<keyword evidence="3" id="KW-1185">Reference proteome</keyword>
<evidence type="ECO:0008006" key="4">
    <source>
        <dbReference type="Google" id="ProtNLM"/>
    </source>
</evidence>
<dbReference type="GO" id="GO:0004668">
    <property type="term" value="F:protein-arginine deiminase activity"/>
    <property type="evidence" value="ECO:0007669"/>
    <property type="project" value="InterPro"/>
</dbReference>
<dbReference type="InterPro" id="IPR007466">
    <property type="entry name" value="Peptidyl-Arg-deiminase_porph"/>
</dbReference>
<dbReference type="EMBL" id="LYCR01000004">
    <property type="protein sequence ID" value="OGM50245.1"/>
    <property type="molecule type" value="Genomic_DNA"/>
</dbReference>
<dbReference type="RefSeq" id="XP_022393962.1">
    <property type="nucleotide sequence ID" value="XM_022528175.1"/>
</dbReference>
<dbReference type="GO" id="GO:0047632">
    <property type="term" value="F:agmatine deiminase activity"/>
    <property type="evidence" value="ECO:0007669"/>
    <property type="project" value="TreeGrafter"/>
</dbReference>
<dbReference type="Gene3D" id="3.75.10.10">
    <property type="entry name" value="L-arginine/glycine Amidinotransferase, Chain A"/>
    <property type="match status" value="1"/>
</dbReference>
<comment type="caution">
    <text evidence="2">The sequence shown here is derived from an EMBL/GenBank/DDBJ whole genome shotgun (WGS) entry which is preliminary data.</text>
</comment>
<dbReference type="OrthoDB" id="544103at2759"/>
<dbReference type="GeneID" id="34444435"/>
<dbReference type="STRING" id="109264.A0A1F8AFX4"/>
<evidence type="ECO:0000313" key="2">
    <source>
        <dbReference type="EMBL" id="OGM50245.1"/>
    </source>
</evidence>
<keyword evidence="1" id="KW-0378">Hydrolase</keyword>
<evidence type="ECO:0000313" key="3">
    <source>
        <dbReference type="Proteomes" id="UP000179179"/>
    </source>
</evidence>
<organism evidence="2 3">
    <name type="scientific">Aspergillus bombycis</name>
    <dbReference type="NCBI Taxonomy" id="109264"/>
    <lineage>
        <taxon>Eukaryota</taxon>
        <taxon>Fungi</taxon>
        <taxon>Dikarya</taxon>
        <taxon>Ascomycota</taxon>
        <taxon>Pezizomycotina</taxon>
        <taxon>Eurotiomycetes</taxon>
        <taxon>Eurotiomycetidae</taxon>
        <taxon>Eurotiales</taxon>
        <taxon>Aspergillaceae</taxon>
        <taxon>Aspergillus</taxon>
    </lineage>
</organism>
<reference evidence="2 3" key="1">
    <citation type="journal article" date="2016" name="Genome Biol. Evol.">
        <title>Draft genome sequence of an aflatoxigenic Aspergillus species, A. bombycis.</title>
        <authorList>
            <person name="Moore G.G."/>
            <person name="Mack B.M."/>
            <person name="Beltz S.B."/>
            <person name="Gilbert M.K."/>
        </authorList>
    </citation>
    <scope>NUCLEOTIDE SEQUENCE [LARGE SCALE GENOMIC DNA]</scope>
    <source>
        <strain evidence="3">NRRL 26010</strain>
    </source>
</reference>
<name>A0A1F8AFX4_9EURO</name>
<dbReference type="Proteomes" id="UP000179179">
    <property type="component" value="Unassembled WGS sequence"/>
</dbReference>
<dbReference type="Pfam" id="PF04371">
    <property type="entry name" value="PAD_porph"/>
    <property type="match status" value="1"/>
</dbReference>
<dbReference type="AlphaFoldDB" id="A0A1F8AFX4"/>
<dbReference type="SUPFAM" id="SSF55909">
    <property type="entry name" value="Pentein"/>
    <property type="match status" value="1"/>
</dbReference>
<evidence type="ECO:0000256" key="1">
    <source>
        <dbReference type="ARBA" id="ARBA00022801"/>
    </source>
</evidence>
<dbReference type="GO" id="GO:0009446">
    <property type="term" value="P:putrescine biosynthetic process"/>
    <property type="evidence" value="ECO:0007669"/>
    <property type="project" value="InterPro"/>
</dbReference>